<sequence length="40" mass="4471">MSCNILATFNPEVFLMILVKETGSCFVGDKFAQPLAYCRI</sequence>
<gene>
    <name evidence="1" type="ORF">RCO7_14372</name>
</gene>
<dbReference type="InParanoid" id="A0A1E1KBN6"/>
<evidence type="ECO:0000313" key="1">
    <source>
        <dbReference type="EMBL" id="CZS95442.1"/>
    </source>
</evidence>
<dbReference type="EMBL" id="FJUW01000010">
    <property type="protein sequence ID" value="CZS95442.1"/>
    <property type="molecule type" value="Genomic_DNA"/>
</dbReference>
<accession>A0A1E1KBN6</accession>
<evidence type="ECO:0000313" key="2">
    <source>
        <dbReference type="Proteomes" id="UP000178129"/>
    </source>
</evidence>
<proteinExistence type="predicted"/>
<name>A0A1E1KBN6_9HELO</name>
<dbReference type="Proteomes" id="UP000178129">
    <property type="component" value="Unassembled WGS sequence"/>
</dbReference>
<comment type="caution">
    <text evidence="1">The sequence shown here is derived from an EMBL/GenBank/DDBJ whole genome shotgun (WGS) entry which is preliminary data.</text>
</comment>
<organism evidence="1 2">
    <name type="scientific">Rhynchosporium graminicola</name>
    <dbReference type="NCBI Taxonomy" id="2792576"/>
    <lineage>
        <taxon>Eukaryota</taxon>
        <taxon>Fungi</taxon>
        <taxon>Dikarya</taxon>
        <taxon>Ascomycota</taxon>
        <taxon>Pezizomycotina</taxon>
        <taxon>Leotiomycetes</taxon>
        <taxon>Helotiales</taxon>
        <taxon>Ploettnerulaceae</taxon>
        <taxon>Rhynchosporium</taxon>
    </lineage>
</organism>
<reference evidence="2" key="1">
    <citation type="submission" date="2016-03" db="EMBL/GenBank/DDBJ databases">
        <authorList>
            <person name="Ploux O."/>
        </authorList>
    </citation>
    <scope>NUCLEOTIDE SEQUENCE [LARGE SCALE GENOMIC DNA]</scope>
    <source>
        <strain evidence="2">UK7</strain>
    </source>
</reference>
<dbReference type="AlphaFoldDB" id="A0A1E1KBN6"/>
<keyword evidence="2" id="KW-1185">Reference proteome</keyword>
<protein>
    <submittedName>
        <fullName evidence="1">Uncharacterized protein</fullName>
    </submittedName>
</protein>